<feature type="transmembrane region" description="Helical" evidence="2">
    <location>
        <begin position="6"/>
        <end position="23"/>
    </location>
</feature>
<evidence type="ECO:0000259" key="3">
    <source>
        <dbReference type="Pfam" id="PF00884"/>
    </source>
</evidence>
<protein>
    <submittedName>
        <fullName evidence="4">Capsular polysaccharide biosynthesis protein</fullName>
    </submittedName>
</protein>
<feature type="transmembrane region" description="Helical" evidence="2">
    <location>
        <begin position="43"/>
        <end position="71"/>
    </location>
</feature>
<feature type="region of interest" description="Disordered" evidence="1">
    <location>
        <begin position="474"/>
        <end position="501"/>
    </location>
</feature>
<dbReference type="OrthoDB" id="5363296at2"/>
<gene>
    <name evidence="4" type="primary">wcbQ</name>
    <name evidence="4" type="ORF">SSA02_07510</name>
</gene>
<accession>A0A511BUF2</accession>
<dbReference type="Pfam" id="PF00884">
    <property type="entry name" value="Sulfatase"/>
    <property type="match status" value="1"/>
</dbReference>
<dbReference type="SUPFAM" id="SSF53649">
    <property type="entry name" value="Alkaline phosphatase-like"/>
    <property type="match status" value="1"/>
</dbReference>
<proteinExistence type="predicted"/>
<keyword evidence="2" id="KW-1133">Transmembrane helix</keyword>
<reference evidence="4 5" key="1">
    <citation type="submission" date="2019-07" db="EMBL/GenBank/DDBJ databases">
        <title>Whole genome shotgun sequence of Swaminathania salitolerans NBRC 104436.</title>
        <authorList>
            <person name="Hosoyama A."/>
            <person name="Uohara A."/>
            <person name="Ohji S."/>
            <person name="Ichikawa N."/>
        </authorList>
    </citation>
    <scope>NUCLEOTIDE SEQUENCE [LARGE SCALE GENOMIC DNA]</scope>
    <source>
        <strain evidence="4 5">NBRC 104436</strain>
    </source>
</reference>
<evidence type="ECO:0000256" key="1">
    <source>
        <dbReference type="SAM" id="MobiDB-lite"/>
    </source>
</evidence>
<dbReference type="CDD" id="cd16015">
    <property type="entry name" value="LTA_synthase"/>
    <property type="match status" value="1"/>
</dbReference>
<comment type="caution">
    <text evidence="4">The sequence shown here is derived from an EMBL/GenBank/DDBJ whole genome shotgun (WGS) entry which is preliminary data.</text>
</comment>
<dbReference type="RefSeq" id="WP_147092515.1">
    <property type="nucleotide sequence ID" value="NZ_BJVC01000001.1"/>
</dbReference>
<name>A0A511BUF2_9PROT</name>
<evidence type="ECO:0000313" key="5">
    <source>
        <dbReference type="Proteomes" id="UP000321405"/>
    </source>
</evidence>
<evidence type="ECO:0000313" key="4">
    <source>
        <dbReference type="EMBL" id="GEL01588.1"/>
    </source>
</evidence>
<keyword evidence="2" id="KW-0472">Membrane</keyword>
<feature type="domain" description="Sulfatase N-terminal" evidence="3">
    <location>
        <begin position="205"/>
        <end position="429"/>
    </location>
</feature>
<evidence type="ECO:0000256" key="2">
    <source>
        <dbReference type="SAM" id="Phobius"/>
    </source>
</evidence>
<sequence>MLRYLVFATLAVTGSGILDCLAIPRRGLRSRRGFELAGSLSALMFGICSAMTGSPAVSCLLVLALLLILALSSNAKLGILGEPLVFSDLVVAKSFLKEPKFYLHAISPLARAALLVGLPLMLVTLAVVSWHGATTTRIAGAITALLAFATLRALISDKSLMSRPCLAQDFARHGLLATLVLYWRRWKETPPPEPASQEPPAPSAPTLVILQCESFCDMALGSETQVDLPNLARARARAEASGRLLVSGFGAYTMRTEYGVLSGREETDLGFRAFDPFLTAGSEASHGLGNKLARLYPERLFVHPHDMKFYARDRIMPELGFTRLIGEESFRNAPRFGPYIGDVAFGAFIASLIGPDGHAPLIYGVTMENHGPWSDGRLKEAGGAEAYALHRRNSDTMLGLVMDALDEKGSDAVLVFFGDHRPSIPQHSEAGPDRSTPYVVVPFSRSGVRPAASVTRDVTPAGLHRLILDAISRHRRQTAPRIAPGENRGENDPRCGEAGAS</sequence>
<organism evidence="4 5">
    <name type="scientific">Swaminathania salitolerans</name>
    <dbReference type="NCBI Taxonomy" id="182838"/>
    <lineage>
        <taxon>Bacteria</taxon>
        <taxon>Pseudomonadati</taxon>
        <taxon>Pseudomonadota</taxon>
        <taxon>Alphaproteobacteria</taxon>
        <taxon>Acetobacterales</taxon>
        <taxon>Acetobacteraceae</taxon>
        <taxon>Swaminathania</taxon>
    </lineage>
</organism>
<dbReference type="Gene3D" id="3.40.720.10">
    <property type="entry name" value="Alkaline Phosphatase, subunit A"/>
    <property type="match status" value="1"/>
</dbReference>
<dbReference type="Proteomes" id="UP000321405">
    <property type="component" value="Unassembled WGS sequence"/>
</dbReference>
<dbReference type="InterPro" id="IPR000917">
    <property type="entry name" value="Sulfatase_N"/>
</dbReference>
<dbReference type="EMBL" id="BJVC01000001">
    <property type="protein sequence ID" value="GEL01588.1"/>
    <property type="molecule type" value="Genomic_DNA"/>
</dbReference>
<feature type="transmembrane region" description="Helical" evidence="2">
    <location>
        <begin position="138"/>
        <end position="155"/>
    </location>
</feature>
<dbReference type="InterPro" id="IPR017850">
    <property type="entry name" value="Alkaline_phosphatase_core_sf"/>
</dbReference>
<keyword evidence="5" id="KW-1185">Reference proteome</keyword>
<keyword evidence="2" id="KW-0812">Transmembrane</keyword>
<feature type="transmembrane region" description="Helical" evidence="2">
    <location>
        <begin position="108"/>
        <end position="132"/>
    </location>
</feature>
<dbReference type="AlphaFoldDB" id="A0A511BUF2"/>